<evidence type="ECO:0000313" key="2">
    <source>
        <dbReference type="Proteomes" id="UP000466931"/>
    </source>
</evidence>
<reference evidence="1" key="2">
    <citation type="submission" date="2020-02" db="EMBL/GenBank/DDBJ databases">
        <authorList>
            <person name="Matsumoto Y."/>
            <person name="Motooka D."/>
            <person name="Nakamura S."/>
        </authorList>
    </citation>
    <scope>NUCLEOTIDE SEQUENCE</scope>
    <source>
        <strain evidence="1">JCM 13671</strain>
    </source>
</reference>
<protein>
    <submittedName>
        <fullName evidence="1">Uncharacterized protein</fullName>
    </submittedName>
</protein>
<evidence type="ECO:0000313" key="1">
    <source>
        <dbReference type="EMBL" id="BBZ35131.1"/>
    </source>
</evidence>
<accession>A0A7I7Y1Y8</accession>
<sequence>MEDPAVVANRLTQTAKGIADQARAIATQAIAESADVSTYTTGQFIDSFTKSVDLAVRSGIQLTKDVIDRPPAKPDPGEEGRRQVADVMESIGRRMIRQAGAVARDAAGEFEKKPNSPDVWTRSMVKLANISLLGSIELAETALIGPAKYERPVTLSDSFVAPGSVDRLLRLKVGEPGGGLRRPGTSDEIPAALVSFHFAGKGGNKPLPQDVLPKDKKRFRIGVDPRPLVSGIYVGTVEVVVGGKTTTTVPVEIAI</sequence>
<dbReference type="OrthoDB" id="4617601at2"/>
<dbReference type="AlphaFoldDB" id="A0A7I7Y1Y8"/>
<dbReference type="RefSeq" id="WP_085149487.1">
    <property type="nucleotide sequence ID" value="NZ_AP022612.1"/>
</dbReference>
<gene>
    <name evidence="1" type="ORF">MCNF_37360</name>
</gene>
<reference evidence="1" key="1">
    <citation type="journal article" date="2019" name="Emerg. Microbes Infect.">
        <title>Comprehensive subspecies identification of 175 nontuberculous mycobacteria species based on 7547 genomic profiles.</title>
        <authorList>
            <person name="Matsumoto Y."/>
            <person name="Kinjo T."/>
            <person name="Motooka D."/>
            <person name="Nabeya D."/>
            <person name="Jung N."/>
            <person name="Uechi K."/>
            <person name="Horii T."/>
            <person name="Iida T."/>
            <person name="Fujita J."/>
            <person name="Nakamura S."/>
        </authorList>
    </citation>
    <scope>NUCLEOTIDE SEQUENCE [LARGE SCALE GENOMIC DNA]</scope>
    <source>
        <strain evidence="1">JCM 13671</strain>
    </source>
</reference>
<proteinExistence type="predicted"/>
<name>A0A7I7Y1Y8_9MYCO</name>
<keyword evidence="2" id="KW-1185">Reference proteome</keyword>
<dbReference type="EMBL" id="AP022612">
    <property type="protein sequence ID" value="BBZ35131.1"/>
    <property type="molecule type" value="Genomic_DNA"/>
</dbReference>
<dbReference type="Proteomes" id="UP000466931">
    <property type="component" value="Chromosome"/>
</dbReference>
<organism evidence="1 2">
    <name type="scientific">Mycolicibacterium confluentis</name>
    <dbReference type="NCBI Taxonomy" id="28047"/>
    <lineage>
        <taxon>Bacteria</taxon>
        <taxon>Bacillati</taxon>
        <taxon>Actinomycetota</taxon>
        <taxon>Actinomycetes</taxon>
        <taxon>Mycobacteriales</taxon>
        <taxon>Mycobacteriaceae</taxon>
        <taxon>Mycolicibacterium</taxon>
    </lineage>
</organism>